<sequence>MKAWENIKIQLDDEIVFCLLDKQKSFMLGNIRTNSDIFVGGIPKENILLISFLFSQIY</sequence>
<dbReference type="WBParaSite" id="Minc3s00021g01365">
    <property type="protein sequence ID" value="Minc3s00021g01365"/>
    <property type="gene ID" value="Minc3s00021g01365"/>
</dbReference>
<proteinExistence type="predicted"/>
<evidence type="ECO:0000313" key="1">
    <source>
        <dbReference type="Proteomes" id="UP000887563"/>
    </source>
</evidence>
<evidence type="ECO:0000313" key="2">
    <source>
        <dbReference type="WBParaSite" id="Minc3s00021g01365"/>
    </source>
</evidence>
<protein>
    <submittedName>
        <fullName evidence="2">Uncharacterized protein</fullName>
    </submittedName>
</protein>
<name>A0A914KJ09_MELIC</name>
<dbReference type="AlphaFoldDB" id="A0A914KJ09"/>
<organism evidence="1 2">
    <name type="scientific">Meloidogyne incognita</name>
    <name type="common">Southern root-knot nematode worm</name>
    <name type="synonym">Oxyuris incognita</name>
    <dbReference type="NCBI Taxonomy" id="6306"/>
    <lineage>
        <taxon>Eukaryota</taxon>
        <taxon>Metazoa</taxon>
        <taxon>Ecdysozoa</taxon>
        <taxon>Nematoda</taxon>
        <taxon>Chromadorea</taxon>
        <taxon>Rhabditida</taxon>
        <taxon>Tylenchina</taxon>
        <taxon>Tylenchomorpha</taxon>
        <taxon>Tylenchoidea</taxon>
        <taxon>Meloidogynidae</taxon>
        <taxon>Meloidogyninae</taxon>
        <taxon>Meloidogyne</taxon>
        <taxon>Meloidogyne incognita group</taxon>
    </lineage>
</organism>
<accession>A0A914KJ09</accession>
<reference evidence="2" key="1">
    <citation type="submission" date="2022-11" db="UniProtKB">
        <authorList>
            <consortium name="WormBaseParasite"/>
        </authorList>
    </citation>
    <scope>IDENTIFICATION</scope>
</reference>
<keyword evidence="1" id="KW-1185">Reference proteome</keyword>
<dbReference type="Proteomes" id="UP000887563">
    <property type="component" value="Unplaced"/>
</dbReference>